<dbReference type="AlphaFoldDB" id="A0A450U867"/>
<gene>
    <name evidence="3" type="ORF">BECKLFY1418B_GA0070995_100914</name>
</gene>
<dbReference type="InterPro" id="IPR005654">
    <property type="entry name" value="ATPase_AFG1-like"/>
</dbReference>
<reference evidence="3" key="1">
    <citation type="submission" date="2019-02" db="EMBL/GenBank/DDBJ databases">
        <authorList>
            <person name="Gruber-Vodicka R. H."/>
            <person name="Seah K. B. B."/>
        </authorList>
    </citation>
    <scope>NUCLEOTIDE SEQUENCE</scope>
    <source>
        <strain evidence="3">BECK_M7</strain>
    </source>
</reference>
<name>A0A450U867_9GAMM</name>
<keyword evidence="3" id="KW-0132">Cell division</keyword>
<sequence length="363" mass="41617">MERYRSDVEGGTFRYDTAQEIVVQELQRIYEELSAAQATPSGLWKRLKEGRARTRANDILGLYVWSGVGRGKTHLMNLFYDTLPFEDKMRRHFHRFMQQIHAELKTLPEIPDPLQIVADRIAGEARVLCFDEFHVSDIADAMVLGRLMGALMDRRVVLVTTSNIQPDDLYKDGLQRARFLPAIDLIKRHTRVIHLAGELDYRLRALEQAEIYHCPLDDKGDESLMKSFLGLGPENVKVGEALAIEGRFIPTVRVSDGMVWFDFEDLCDGPRGTADYIEIARYFHTVLLANVPLLGPEDNEKALRFIHLVDEFYDRNVNLIISAAAPPAGLYYPEGRLAFQFKRTKSRLEEMRSHAYLAKKHLP</sequence>
<dbReference type="Gene3D" id="3.40.50.300">
    <property type="entry name" value="P-loop containing nucleotide triphosphate hydrolases"/>
    <property type="match status" value="1"/>
</dbReference>
<evidence type="ECO:0000256" key="2">
    <source>
        <dbReference type="ARBA" id="ARBA00022840"/>
    </source>
</evidence>
<dbReference type="GO" id="GO:0016887">
    <property type="term" value="F:ATP hydrolysis activity"/>
    <property type="evidence" value="ECO:0007669"/>
    <property type="project" value="InterPro"/>
</dbReference>
<dbReference type="NCBIfam" id="NF040713">
    <property type="entry name" value="ZapE"/>
    <property type="match status" value="1"/>
</dbReference>
<dbReference type="SUPFAM" id="SSF52540">
    <property type="entry name" value="P-loop containing nucleoside triphosphate hydrolases"/>
    <property type="match status" value="1"/>
</dbReference>
<dbReference type="PANTHER" id="PTHR12169:SF6">
    <property type="entry name" value="AFG1-LIKE ATPASE"/>
    <property type="match status" value="1"/>
</dbReference>
<dbReference type="PANTHER" id="PTHR12169">
    <property type="entry name" value="ATPASE N2B"/>
    <property type="match status" value="1"/>
</dbReference>
<keyword evidence="1" id="KW-0547">Nucleotide-binding</keyword>
<dbReference type="EMBL" id="CAADFF010000009">
    <property type="protein sequence ID" value="VFJ88118.1"/>
    <property type="molecule type" value="Genomic_DNA"/>
</dbReference>
<dbReference type="Pfam" id="PF03969">
    <property type="entry name" value="AFG1_ATPase"/>
    <property type="match status" value="1"/>
</dbReference>
<dbReference type="GO" id="GO:0005524">
    <property type="term" value="F:ATP binding"/>
    <property type="evidence" value="ECO:0007669"/>
    <property type="project" value="UniProtKB-KW"/>
</dbReference>
<protein>
    <submittedName>
        <fullName evidence="3">Cell division protein ZapE</fullName>
    </submittedName>
</protein>
<evidence type="ECO:0000256" key="1">
    <source>
        <dbReference type="ARBA" id="ARBA00022741"/>
    </source>
</evidence>
<dbReference type="GO" id="GO:0005737">
    <property type="term" value="C:cytoplasm"/>
    <property type="evidence" value="ECO:0007669"/>
    <property type="project" value="TreeGrafter"/>
</dbReference>
<proteinExistence type="predicted"/>
<keyword evidence="3" id="KW-0131">Cell cycle</keyword>
<dbReference type="GO" id="GO:0051301">
    <property type="term" value="P:cell division"/>
    <property type="evidence" value="ECO:0007669"/>
    <property type="project" value="UniProtKB-KW"/>
</dbReference>
<dbReference type="GO" id="GO:0032153">
    <property type="term" value="C:cell division site"/>
    <property type="evidence" value="ECO:0007669"/>
    <property type="project" value="TreeGrafter"/>
</dbReference>
<organism evidence="3">
    <name type="scientific">Candidatus Kentrum sp. LFY</name>
    <dbReference type="NCBI Taxonomy" id="2126342"/>
    <lineage>
        <taxon>Bacteria</taxon>
        <taxon>Pseudomonadati</taxon>
        <taxon>Pseudomonadota</taxon>
        <taxon>Gammaproteobacteria</taxon>
        <taxon>Candidatus Kentrum</taxon>
    </lineage>
</organism>
<accession>A0A450U867</accession>
<keyword evidence="2" id="KW-0067">ATP-binding</keyword>
<evidence type="ECO:0000313" key="3">
    <source>
        <dbReference type="EMBL" id="VFJ88118.1"/>
    </source>
</evidence>
<dbReference type="InterPro" id="IPR027417">
    <property type="entry name" value="P-loop_NTPase"/>
</dbReference>